<proteinExistence type="predicted"/>
<dbReference type="PROSITE" id="PS51462">
    <property type="entry name" value="NUDIX"/>
    <property type="match status" value="1"/>
</dbReference>
<dbReference type="Proteomes" id="UP000228945">
    <property type="component" value="Chromosome"/>
</dbReference>
<protein>
    <submittedName>
        <fullName evidence="4">NUDIX hydrolase</fullName>
    </submittedName>
</protein>
<dbReference type="Gene3D" id="3.90.79.10">
    <property type="entry name" value="Nucleoside Triphosphate Pyrophosphohydrolase"/>
    <property type="match status" value="1"/>
</dbReference>
<dbReference type="AlphaFoldDB" id="A0A2D2AZS2"/>
<evidence type="ECO:0000259" key="3">
    <source>
        <dbReference type="PROSITE" id="PS51462"/>
    </source>
</evidence>
<evidence type="ECO:0000256" key="2">
    <source>
        <dbReference type="ARBA" id="ARBA00022801"/>
    </source>
</evidence>
<organism evidence="4 5">
    <name type="scientific">Caulobacter mirabilis</name>
    <dbReference type="NCBI Taxonomy" id="69666"/>
    <lineage>
        <taxon>Bacteria</taxon>
        <taxon>Pseudomonadati</taxon>
        <taxon>Pseudomonadota</taxon>
        <taxon>Alphaproteobacteria</taxon>
        <taxon>Caulobacterales</taxon>
        <taxon>Caulobacteraceae</taxon>
        <taxon>Caulobacter</taxon>
    </lineage>
</organism>
<comment type="cofactor">
    <cofactor evidence="1">
        <name>Mg(2+)</name>
        <dbReference type="ChEBI" id="CHEBI:18420"/>
    </cofactor>
</comment>
<dbReference type="PANTHER" id="PTHR43046">
    <property type="entry name" value="GDP-MANNOSE MANNOSYL HYDROLASE"/>
    <property type="match status" value="1"/>
</dbReference>
<evidence type="ECO:0000256" key="1">
    <source>
        <dbReference type="ARBA" id="ARBA00001946"/>
    </source>
</evidence>
<gene>
    <name evidence="4" type="ORF">CSW64_14375</name>
</gene>
<evidence type="ECO:0000313" key="5">
    <source>
        <dbReference type="Proteomes" id="UP000228945"/>
    </source>
</evidence>
<keyword evidence="5" id="KW-1185">Reference proteome</keyword>
<sequence length="162" mass="17876">MAGFAESYLGQLRAVIGDRLILMPGARVVVEDPQGRILLQRRSDFGLWGVPGGSPEEGEDLTTSLLRELVEETGLTATDPVPFGFASDPEFETITFPNGHRCQYFVMMYAVSAFDGSAIVADDESSAMGWFEPAGLPEMLPNMRRTVEAYLRFKQSGEFQMI</sequence>
<dbReference type="InterPro" id="IPR000086">
    <property type="entry name" value="NUDIX_hydrolase_dom"/>
</dbReference>
<dbReference type="RefSeq" id="WP_099622759.1">
    <property type="nucleotide sequence ID" value="NZ_CP024201.1"/>
</dbReference>
<feature type="domain" description="Nudix hydrolase" evidence="3">
    <location>
        <begin position="21"/>
        <end position="155"/>
    </location>
</feature>
<dbReference type="GO" id="GO:0016787">
    <property type="term" value="F:hydrolase activity"/>
    <property type="evidence" value="ECO:0007669"/>
    <property type="project" value="UniProtKB-KW"/>
</dbReference>
<reference evidence="4 5" key="1">
    <citation type="submission" date="2017-10" db="EMBL/GenBank/DDBJ databases">
        <title>Genome sequence of Caulobacter mirabilis FWC38.</title>
        <authorList>
            <person name="Fiebig A."/>
            <person name="Crosson S."/>
        </authorList>
    </citation>
    <scope>NUCLEOTIDE SEQUENCE [LARGE SCALE GENOMIC DNA]</scope>
    <source>
        <strain evidence="4 5">FWC 38</strain>
    </source>
</reference>
<dbReference type="SUPFAM" id="SSF55811">
    <property type="entry name" value="Nudix"/>
    <property type="match status" value="1"/>
</dbReference>
<dbReference type="PRINTS" id="PR00502">
    <property type="entry name" value="NUDIXFAMILY"/>
</dbReference>
<name>A0A2D2AZS2_9CAUL</name>
<dbReference type="InterPro" id="IPR015797">
    <property type="entry name" value="NUDIX_hydrolase-like_dom_sf"/>
</dbReference>
<dbReference type="KEGG" id="cmb:CSW64_14375"/>
<dbReference type="OrthoDB" id="9761969at2"/>
<dbReference type="Pfam" id="PF00293">
    <property type="entry name" value="NUDIX"/>
    <property type="match status" value="1"/>
</dbReference>
<accession>A0A2D2AZS2</accession>
<keyword evidence="2 4" id="KW-0378">Hydrolase</keyword>
<dbReference type="PANTHER" id="PTHR43046:SF14">
    <property type="entry name" value="MUTT_NUDIX FAMILY PROTEIN"/>
    <property type="match status" value="1"/>
</dbReference>
<dbReference type="EMBL" id="CP024201">
    <property type="protein sequence ID" value="ATQ43509.1"/>
    <property type="molecule type" value="Genomic_DNA"/>
</dbReference>
<dbReference type="InterPro" id="IPR020476">
    <property type="entry name" value="Nudix_hydrolase"/>
</dbReference>
<evidence type="ECO:0000313" key="4">
    <source>
        <dbReference type="EMBL" id="ATQ43509.1"/>
    </source>
</evidence>